<dbReference type="PANTHER" id="PTHR10574">
    <property type="entry name" value="NETRIN/LAMININ-RELATED"/>
    <property type="match status" value="1"/>
</dbReference>
<evidence type="ECO:0000256" key="3">
    <source>
        <dbReference type="ARBA" id="ARBA00023157"/>
    </source>
</evidence>
<dbReference type="SMART" id="SM00136">
    <property type="entry name" value="LamNT"/>
    <property type="match status" value="1"/>
</dbReference>
<reference evidence="9 10" key="1">
    <citation type="journal article" date="2019" name="Gigascience">
        <title>Whole-genome sequence of the oriental lung fluke Paragonimus westermani.</title>
        <authorList>
            <person name="Oey H."/>
            <person name="Zakrzewski M."/>
            <person name="Narain K."/>
            <person name="Devi K.R."/>
            <person name="Agatsuma T."/>
            <person name="Nawaratna S."/>
            <person name="Gobert G.N."/>
            <person name="Jones M.K."/>
            <person name="Ragan M.A."/>
            <person name="McManus D.P."/>
            <person name="Krause L."/>
        </authorList>
    </citation>
    <scope>NUCLEOTIDE SEQUENCE [LARGE SCALE GENOMIC DNA]</scope>
    <source>
        <strain evidence="9 10">IND2009</strain>
    </source>
</reference>
<feature type="disulfide bond" evidence="6">
    <location>
        <begin position="414"/>
        <end position="431"/>
    </location>
</feature>
<evidence type="ECO:0000256" key="4">
    <source>
        <dbReference type="ARBA" id="ARBA00023180"/>
    </source>
</evidence>
<dbReference type="SMART" id="SM00180">
    <property type="entry name" value="EGF_Lam"/>
    <property type="match status" value="1"/>
</dbReference>
<keyword evidence="1" id="KW-0732">Signal</keyword>
<sequence length="534" mass="60238">MSVASMQVLTVGLEHIRAAESPEDLKPVRQLRQIVPDTDPTHSRCRIGSEDIQCLPYFQNIAQGVFVHASSTCGVSKVQRLCRSDGTCQVCSVNSNKWRFSASRLTDTHNVHNQTCWASGSIRPGGMDQAINLTLSLGKRFEVHYVSLQPCSVGTLPDSIALYKSSDFGRTWRPWHYFSTDCYRAFGLPTTNEHNAHITTANLQEVLCVALQPQESYLTKQLRRRRSMSVKSFPTSRSNKPALSELDAIETSLDSVLSFSTTLGRPATEPWSPALIDWMTMTDLRVSLLRFPKVDSVDYRNKRTAHLSDHSQIKNRQPNFTFWTQSRRYRHKHFDYRSGHRPTRSTAAYFNDLSLPILENQMFANESVADAVNNRPTSDVDKLSIVLTPRESDVLDESEFYAFADLAIGGRCKCNGHAKECVLDADNQLRCACEHNTEGPDCERCKPGYMDRPWERAVAQKANSCTPFLATDSVNREDLETERRTQPMVVNALASDFISLRQIINRPPRTIRQLAAASAKIARCERPLTVITDT</sequence>
<keyword evidence="4" id="KW-0325">Glycoprotein</keyword>
<keyword evidence="5 6" id="KW-0424">Laminin EGF-like domain</keyword>
<evidence type="ECO:0000259" key="8">
    <source>
        <dbReference type="PROSITE" id="PS51117"/>
    </source>
</evidence>
<gene>
    <name evidence="9" type="ORF">DEA37_0013453</name>
</gene>
<dbReference type="Gene3D" id="2.10.25.10">
    <property type="entry name" value="Laminin"/>
    <property type="match status" value="1"/>
</dbReference>
<evidence type="ECO:0000256" key="1">
    <source>
        <dbReference type="ARBA" id="ARBA00022729"/>
    </source>
</evidence>
<dbReference type="PROSITE" id="PS01248">
    <property type="entry name" value="EGF_LAM_1"/>
    <property type="match status" value="1"/>
</dbReference>
<protein>
    <submittedName>
        <fullName evidence="9">Netrin 1</fullName>
    </submittedName>
</protein>
<organism evidence="9 10">
    <name type="scientific">Paragonimus westermani</name>
    <dbReference type="NCBI Taxonomy" id="34504"/>
    <lineage>
        <taxon>Eukaryota</taxon>
        <taxon>Metazoa</taxon>
        <taxon>Spiralia</taxon>
        <taxon>Lophotrochozoa</taxon>
        <taxon>Platyhelminthes</taxon>
        <taxon>Trematoda</taxon>
        <taxon>Digenea</taxon>
        <taxon>Plagiorchiida</taxon>
        <taxon>Troglotremata</taxon>
        <taxon>Troglotrematidae</taxon>
        <taxon>Paragonimus</taxon>
    </lineage>
</organism>
<dbReference type="Proteomes" id="UP000324629">
    <property type="component" value="Unassembled WGS sequence"/>
</dbReference>
<dbReference type="InterPro" id="IPR002049">
    <property type="entry name" value="LE_dom"/>
</dbReference>
<keyword evidence="2" id="KW-0677">Repeat</keyword>
<dbReference type="CDD" id="cd00055">
    <property type="entry name" value="EGF_Lam"/>
    <property type="match status" value="1"/>
</dbReference>
<dbReference type="InterPro" id="IPR056863">
    <property type="entry name" value="LMN_ATRN_NET-like_EGF"/>
</dbReference>
<dbReference type="EMBL" id="QNGE01000546">
    <property type="protein sequence ID" value="KAA3680060.1"/>
    <property type="molecule type" value="Genomic_DNA"/>
</dbReference>
<evidence type="ECO:0000313" key="10">
    <source>
        <dbReference type="Proteomes" id="UP000324629"/>
    </source>
</evidence>
<keyword evidence="10" id="KW-1185">Reference proteome</keyword>
<dbReference type="GO" id="GO:0009888">
    <property type="term" value="P:tissue development"/>
    <property type="evidence" value="ECO:0007669"/>
    <property type="project" value="TreeGrafter"/>
</dbReference>
<proteinExistence type="predicted"/>
<dbReference type="GO" id="GO:0007411">
    <property type="term" value="P:axon guidance"/>
    <property type="evidence" value="ECO:0007669"/>
    <property type="project" value="TreeGrafter"/>
</dbReference>
<dbReference type="InterPro" id="IPR008211">
    <property type="entry name" value="Laminin_N"/>
</dbReference>
<dbReference type="PROSITE" id="PS51117">
    <property type="entry name" value="LAMININ_NTER"/>
    <property type="match status" value="1"/>
</dbReference>
<dbReference type="AlphaFoldDB" id="A0A5J4NY06"/>
<dbReference type="PANTHER" id="PTHR10574:SF435">
    <property type="entry name" value="LAMININ SUBUNIT GAMMA-1"/>
    <property type="match status" value="1"/>
</dbReference>
<evidence type="ECO:0000313" key="9">
    <source>
        <dbReference type="EMBL" id="KAA3680060.1"/>
    </source>
</evidence>
<accession>A0A5J4NY06</accession>
<evidence type="ECO:0000256" key="6">
    <source>
        <dbReference type="PROSITE-ProRule" id="PRU00460"/>
    </source>
</evidence>
<dbReference type="Pfam" id="PF00055">
    <property type="entry name" value="Laminin_N"/>
    <property type="match status" value="1"/>
</dbReference>
<dbReference type="GO" id="GO:0009887">
    <property type="term" value="P:animal organ morphogenesis"/>
    <property type="evidence" value="ECO:0007669"/>
    <property type="project" value="TreeGrafter"/>
</dbReference>
<name>A0A5J4NY06_9TREM</name>
<comment type="caution">
    <text evidence="6">Lacks conserved residue(s) required for the propagation of feature annotation.</text>
</comment>
<dbReference type="Pfam" id="PF24973">
    <property type="entry name" value="EGF_LMN_ATRN"/>
    <property type="match status" value="1"/>
</dbReference>
<evidence type="ECO:0000256" key="5">
    <source>
        <dbReference type="ARBA" id="ARBA00023292"/>
    </source>
</evidence>
<evidence type="ECO:0000259" key="7">
    <source>
        <dbReference type="PROSITE" id="PS50027"/>
    </source>
</evidence>
<dbReference type="InterPro" id="IPR050440">
    <property type="entry name" value="Laminin/Netrin_ECM"/>
</dbReference>
<dbReference type="PROSITE" id="PS50027">
    <property type="entry name" value="EGF_LAM_2"/>
    <property type="match status" value="1"/>
</dbReference>
<dbReference type="FunFam" id="2.10.25.10:FF:000188">
    <property type="entry name" value="Laminin subunit gamma 2"/>
    <property type="match status" value="1"/>
</dbReference>
<keyword evidence="3 6" id="KW-1015">Disulfide bond</keyword>
<comment type="caution">
    <text evidence="9">The sequence shown here is derived from an EMBL/GenBank/DDBJ whole genome shotgun (WGS) entry which is preliminary data.</text>
</comment>
<feature type="domain" description="Laminin N-terminal" evidence="8">
    <location>
        <begin position="50"/>
        <end position="411"/>
    </location>
</feature>
<feature type="disulfide bond" evidence="6">
    <location>
        <begin position="433"/>
        <end position="442"/>
    </location>
</feature>
<dbReference type="Gene3D" id="2.60.120.260">
    <property type="entry name" value="Galactose-binding domain-like"/>
    <property type="match status" value="1"/>
</dbReference>
<dbReference type="GO" id="GO:0005604">
    <property type="term" value="C:basement membrane"/>
    <property type="evidence" value="ECO:0007669"/>
    <property type="project" value="UniProtKB-ARBA"/>
</dbReference>
<feature type="domain" description="Laminin EGF-like" evidence="7">
    <location>
        <begin position="412"/>
        <end position="467"/>
    </location>
</feature>
<evidence type="ECO:0000256" key="2">
    <source>
        <dbReference type="ARBA" id="ARBA00022737"/>
    </source>
</evidence>
<dbReference type="SUPFAM" id="SSF57196">
    <property type="entry name" value="EGF/Laminin"/>
    <property type="match status" value="1"/>
</dbReference>